<gene>
    <name evidence="1" type="ORF">Back11_10440</name>
</gene>
<dbReference type="KEGG" id="pbk:Back11_10440"/>
<dbReference type="RefSeq" id="WP_125654228.1">
    <property type="nucleotide sequence ID" value="NZ_AP019308.1"/>
</dbReference>
<sequence>MNPYPNGYKIRKSKALTVLLSMMFPGAGHLYLGLMPRGLSFMLVFILNIVLIVFAAQGSFPFHVAIVTFMALLLPVSYLLNIFDGLQQVNQINQNQQAFEANEAMNPFMN</sequence>
<evidence type="ECO:0008006" key="3">
    <source>
        <dbReference type="Google" id="ProtNLM"/>
    </source>
</evidence>
<keyword evidence="2" id="KW-1185">Reference proteome</keyword>
<dbReference type="EMBL" id="AP019308">
    <property type="protein sequence ID" value="BBH19699.1"/>
    <property type="molecule type" value="Genomic_DNA"/>
</dbReference>
<dbReference type="Proteomes" id="UP000275368">
    <property type="component" value="Chromosome"/>
</dbReference>
<protein>
    <recommendedName>
        <fullName evidence="3">TM2 domain-containing protein</fullName>
    </recommendedName>
</protein>
<accession>A0A3G9J9Q5</accession>
<dbReference type="AlphaFoldDB" id="A0A3G9J9Q5"/>
<reference evidence="1 2" key="1">
    <citation type="submission" date="2018-11" db="EMBL/GenBank/DDBJ databases">
        <title>Complete genome sequence of Paenibacillus baekrokdamisoli strain KCTC 33723.</title>
        <authorList>
            <person name="Kang S.W."/>
            <person name="Lee K.C."/>
            <person name="Kim K.K."/>
            <person name="Kim J.S."/>
            <person name="Kim D.S."/>
            <person name="Ko S.H."/>
            <person name="Yang S.H."/>
            <person name="Lee J.S."/>
        </authorList>
    </citation>
    <scope>NUCLEOTIDE SEQUENCE [LARGE SCALE GENOMIC DNA]</scope>
    <source>
        <strain evidence="1 2">KCTC 33723</strain>
    </source>
</reference>
<organism evidence="1 2">
    <name type="scientific">Paenibacillus baekrokdamisoli</name>
    <dbReference type="NCBI Taxonomy" id="1712516"/>
    <lineage>
        <taxon>Bacteria</taxon>
        <taxon>Bacillati</taxon>
        <taxon>Bacillota</taxon>
        <taxon>Bacilli</taxon>
        <taxon>Bacillales</taxon>
        <taxon>Paenibacillaceae</taxon>
        <taxon>Paenibacillus</taxon>
    </lineage>
</organism>
<dbReference type="OrthoDB" id="82335at2"/>
<evidence type="ECO:0000313" key="1">
    <source>
        <dbReference type="EMBL" id="BBH19699.1"/>
    </source>
</evidence>
<proteinExistence type="predicted"/>
<name>A0A3G9J9Q5_9BACL</name>
<evidence type="ECO:0000313" key="2">
    <source>
        <dbReference type="Proteomes" id="UP000275368"/>
    </source>
</evidence>